<dbReference type="AlphaFoldDB" id="A0A162UVR1"/>
<dbReference type="VEuPathDB" id="FungiDB:PHYBLDRAFT_69758"/>
<organism evidence="1 2">
    <name type="scientific">Phycomyces blakesleeanus (strain ATCC 8743b / DSM 1359 / FGSC 10004 / NBRC 33097 / NRRL 1555)</name>
    <dbReference type="NCBI Taxonomy" id="763407"/>
    <lineage>
        <taxon>Eukaryota</taxon>
        <taxon>Fungi</taxon>
        <taxon>Fungi incertae sedis</taxon>
        <taxon>Mucoromycota</taxon>
        <taxon>Mucoromycotina</taxon>
        <taxon>Mucoromycetes</taxon>
        <taxon>Mucorales</taxon>
        <taxon>Phycomycetaceae</taxon>
        <taxon>Phycomyces</taxon>
    </lineage>
</organism>
<gene>
    <name evidence="1" type="ORF">PHYBLDRAFT_69758</name>
</gene>
<name>A0A162UVR1_PHYB8</name>
<dbReference type="RefSeq" id="XP_018296342.1">
    <property type="nucleotide sequence ID" value="XM_018442160.1"/>
</dbReference>
<evidence type="ECO:0000313" key="2">
    <source>
        <dbReference type="Proteomes" id="UP000077315"/>
    </source>
</evidence>
<protein>
    <submittedName>
        <fullName evidence="1">Uncharacterized protein</fullName>
    </submittedName>
</protein>
<keyword evidence="2" id="KW-1185">Reference proteome</keyword>
<reference evidence="2" key="1">
    <citation type="submission" date="2015-06" db="EMBL/GenBank/DDBJ databases">
        <title>Expansion of signal transduction pathways in fungi by whole-genome duplication.</title>
        <authorList>
            <consortium name="DOE Joint Genome Institute"/>
            <person name="Corrochano L.M."/>
            <person name="Kuo A."/>
            <person name="Marcet-Houben M."/>
            <person name="Polaino S."/>
            <person name="Salamov A."/>
            <person name="Villalobos J.M."/>
            <person name="Alvarez M.I."/>
            <person name="Avalos J."/>
            <person name="Benito E.P."/>
            <person name="Benoit I."/>
            <person name="Burger G."/>
            <person name="Camino L.P."/>
            <person name="Canovas D."/>
            <person name="Cerda-Olmedo E."/>
            <person name="Cheng J.-F."/>
            <person name="Dominguez A."/>
            <person name="Elias M."/>
            <person name="Eslava A.P."/>
            <person name="Glaser F."/>
            <person name="Grimwood J."/>
            <person name="Gutierrez G."/>
            <person name="Heitman J."/>
            <person name="Henrissat B."/>
            <person name="Iturriaga E.A."/>
            <person name="Lang B.F."/>
            <person name="Lavin J.L."/>
            <person name="Lee S."/>
            <person name="Li W."/>
            <person name="Lindquist E."/>
            <person name="Lopez-Garcia S."/>
            <person name="Luque E.M."/>
            <person name="Marcos A.T."/>
            <person name="Martin J."/>
            <person name="McCluskey K."/>
            <person name="Medina H.R."/>
            <person name="Miralles-Duran A."/>
            <person name="Miyazaki A."/>
            <person name="Munoz-Torres E."/>
            <person name="Oguiza J.A."/>
            <person name="Ohm R."/>
            <person name="Olmedo M."/>
            <person name="Orejas M."/>
            <person name="Ortiz-Castellanos L."/>
            <person name="Pisabarro A.G."/>
            <person name="Rodriguez-Romero J."/>
            <person name="Ruiz-Herrera J."/>
            <person name="Ruiz-Vazquez R."/>
            <person name="Sanz C."/>
            <person name="Schackwitz W."/>
            <person name="Schmutz J."/>
            <person name="Shahriari M."/>
            <person name="Shelest E."/>
            <person name="Silva-Franco F."/>
            <person name="Soanes D."/>
            <person name="Syed K."/>
            <person name="Tagua V.G."/>
            <person name="Talbot N.J."/>
            <person name="Thon M."/>
            <person name="De vries R.P."/>
            <person name="Wiebenga A."/>
            <person name="Yadav J.S."/>
            <person name="Braun E.L."/>
            <person name="Baker S."/>
            <person name="Garre V."/>
            <person name="Horwitz B."/>
            <person name="Torres-Martinez S."/>
            <person name="Idnurm A."/>
            <person name="Herrera-Estrella A."/>
            <person name="Gabaldon T."/>
            <person name="Grigoriev I.V."/>
        </authorList>
    </citation>
    <scope>NUCLEOTIDE SEQUENCE [LARGE SCALE GENOMIC DNA]</scope>
    <source>
        <strain evidence="2">NRRL 1555(-)</strain>
    </source>
</reference>
<proteinExistence type="predicted"/>
<sequence>MIEIVRSIQFTFGSEKSRKSESEISIIQRNLDHVKSRRHNILNGVELAKEDEKEPPFDYESIKDKQDMLFRIQESQLELSTSEKNTELLTDAVAKYIISVGNYRCNIMTFKSHYERLASELKDLKRLLRNYTLFDFAIQKKPKNIKRCSSESNIVFTQGARKEPGFMSLGDRIKSKDANGSMTDTLSNQIIDMSNKLSALIDKQSRTVPDYQDDHGVDLEKRKMLSSGPNGIDCNKISEPHPHKTVPAKRPNFEYLINKIYFHISCGRQNILHQEYIGLIPKIKMRTDYAI</sequence>
<dbReference type="InParanoid" id="A0A162UVR1"/>
<evidence type="ECO:0000313" key="1">
    <source>
        <dbReference type="EMBL" id="OAD78302.1"/>
    </source>
</evidence>
<dbReference type="GeneID" id="29003066"/>
<dbReference type="Proteomes" id="UP000077315">
    <property type="component" value="Unassembled WGS sequence"/>
</dbReference>
<dbReference type="EMBL" id="KV440973">
    <property type="protein sequence ID" value="OAD78302.1"/>
    <property type="molecule type" value="Genomic_DNA"/>
</dbReference>
<accession>A0A162UVR1</accession>